<feature type="region of interest" description="Disordered" evidence="1">
    <location>
        <begin position="479"/>
        <end position="515"/>
    </location>
</feature>
<feature type="region of interest" description="Disordered" evidence="1">
    <location>
        <begin position="1"/>
        <end position="181"/>
    </location>
</feature>
<evidence type="ECO:0000256" key="1">
    <source>
        <dbReference type="SAM" id="MobiDB-lite"/>
    </source>
</evidence>
<feature type="compositionally biased region" description="Basic and acidic residues" evidence="1">
    <location>
        <begin position="145"/>
        <end position="159"/>
    </location>
</feature>
<evidence type="ECO:0000259" key="2">
    <source>
        <dbReference type="Pfam" id="PF04366"/>
    </source>
</evidence>
<dbReference type="GO" id="GO:0035091">
    <property type="term" value="F:phosphatidylinositol binding"/>
    <property type="evidence" value="ECO:0007669"/>
    <property type="project" value="TreeGrafter"/>
</dbReference>
<sequence>MGVHPYHGSMPESPDRNDYTVLTEAPELEGSHPKPLQSNPPTGSSKPQHLQEDEFPPEKTPTQTQPSDGQKYEVSPLSPSANPVGAHDLNESMPPAFSYEHPQPPTAAAAAAVEEDAKAERPSTPFLYFEPPPTYAESSNNGGRPSHDHHGYVDPDEKLPPLPPRRAGKIPSSSGSSSGAKMAGFGNRLLSSVAELANKAGGPVNRLTNRLGSEAFWPASLDKECDKAARILTSFCIFVQIPRSAIAAAQGLAIFTTLRGGFQIAGAAGSGLVVARLPDGSWSPPSAFSVTSLGAGLVAGLDIHDCVCVLHTREAVEAFTRPRWTLGAEFGVTAGPIGGGVSGAAALHPSSNRSRSRSRKGSRSGDSHDKNQGGGGERRHGFEPIWTYAKSRGLYVGLQADGTAIVQRPDANAAFYGERGISAEQILRGQVPLPRLGAGKDREGNPVWPEGARGLVEALRMAEGGGFAADVPRAWDLPAAGSSGSGGGSGEGGAGVDWVGGGEKGGQVRDSVLYK</sequence>
<dbReference type="AlphaFoldDB" id="A0AAN9YQQ8"/>
<dbReference type="Pfam" id="PF04366">
    <property type="entry name" value="Ysc84"/>
    <property type="match status" value="1"/>
</dbReference>
<gene>
    <name evidence="3" type="ORF">SLS62_007466</name>
</gene>
<dbReference type="PANTHER" id="PTHR15629">
    <property type="entry name" value="SH3YL1 PROTEIN"/>
    <property type="match status" value="1"/>
</dbReference>
<feature type="domain" description="Ysc84 actin-binding" evidence="2">
    <location>
        <begin position="292"/>
        <end position="461"/>
    </location>
</feature>
<reference evidence="3 4" key="1">
    <citation type="submission" date="2024-02" db="EMBL/GenBank/DDBJ databases">
        <title>De novo assembly and annotation of 12 fungi associated with fruit tree decline syndrome in Ontario, Canada.</title>
        <authorList>
            <person name="Sulman M."/>
            <person name="Ellouze W."/>
            <person name="Ilyukhin E."/>
        </authorList>
    </citation>
    <scope>NUCLEOTIDE SEQUENCE [LARGE SCALE GENOMIC DNA]</scope>
    <source>
        <strain evidence="3 4">M11/M66-122</strain>
    </source>
</reference>
<dbReference type="EMBL" id="JAKJXP020000061">
    <property type="protein sequence ID" value="KAK7750619.1"/>
    <property type="molecule type" value="Genomic_DNA"/>
</dbReference>
<dbReference type="CDD" id="cd11524">
    <property type="entry name" value="SYLF"/>
    <property type="match status" value="1"/>
</dbReference>
<proteinExistence type="predicted"/>
<comment type="caution">
    <text evidence="3">The sequence shown here is derived from an EMBL/GenBank/DDBJ whole genome shotgun (WGS) entry which is preliminary data.</text>
</comment>
<dbReference type="PANTHER" id="PTHR15629:SF8">
    <property type="entry name" value="DUF500 DOMAIN PROTEIN (AFU_ORTHOLOGUE AFUA_5G07310)"/>
    <property type="match status" value="1"/>
</dbReference>
<dbReference type="Proteomes" id="UP001320420">
    <property type="component" value="Unassembled WGS sequence"/>
</dbReference>
<dbReference type="InterPro" id="IPR051702">
    <property type="entry name" value="SH3_domain_YSC84-like"/>
</dbReference>
<feature type="region of interest" description="Disordered" evidence="1">
    <location>
        <begin position="343"/>
        <end position="381"/>
    </location>
</feature>
<accession>A0AAN9YQQ8</accession>
<dbReference type="InterPro" id="IPR007461">
    <property type="entry name" value="Ysc84_actin-binding"/>
</dbReference>
<feature type="compositionally biased region" description="Polar residues" evidence="1">
    <location>
        <begin position="36"/>
        <end position="48"/>
    </location>
</feature>
<feature type="compositionally biased region" description="Basic and acidic residues" evidence="1">
    <location>
        <begin position="363"/>
        <end position="381"/>
    </location>
</feature>
<feature type="compositionally biased region" description="Gly residues" evidence="1">
    <location>
        <begin position="483"/>
        <end position="505"/>
    </location>
</feature>
<name>A0AAN9YQQ8_9PEZI</name>
<organism evidence="3 4">
    <name type="scientific">Diatrype stigma</name>
    <dbReference type="NCBI Taxonomy" id="117547"/>
    <lineage>
        <taxon>Eukaryota</taxon>
        <taxon>Fungi</taxon>
        <taxon>Dikarya</taxon>
        <taxon>Ascomycota</taxon>
        <taxon>Pezizomycotina</taxon>
        <taxon>Sordariomycetes</taxon>
        <taxon>Xylariomycetidae</taxon>
        <taxon>Xylariales</taxon>
        <taxon>Diatrypaceae</taxon>
        <taxon>Diatrype</taxon>
    </lineage>
</organism>
<keyword evidence="4" id="KW-1185">Reference proteome</keyword>
<protein>
    <recommendedName>
        <fullName evidence="2">Ysc84 actin-binding domain-containing protein</fullName>
    </recommendedName>
</protein>
<evidence type="ECO:0000313" key="4">
    <source>
        <dbReference type="Proteomes" id="UP001320420"/>
    </source>
</evidence>
<evidence type="ECO:0000313" key="3">
    <source>
        <dbReference type="EMBL" id="KAK7750619.1"/>
    </source>
</evidence>